<evidence type="ECO:0000256" key="5">
    <source>
        <dbReference type="ARBA" id="ARBA00022630"/>
    </source>
</evidence>
<sequence length="394" mass="41625">MSAPVVIIGTGLAGYNLAREFRKLDPQTPLLLITADDGRSYSKPLLSTGFAANKDADSLGMATAGAMAEQLNAEIRTHTRVTRLDPAHRRVWIGNEPVPYRDLVLAWGAQTIRVPVEGDAADAVYPINDLHDYGRFRAAAAGKRRVLILGAGLIGCEFANDLLQGGHEVDLVAPSEQVMPGLLPLQAAEAVKRGLEGIGARFHLGATLERLQRSTDGLQATLSDGSQRACDLVVSAVGLRPRTELAAEAGLEVKRGIVVDRLLKTSAEHVYALGDCAEVEGLSLLYVMPLMAGARALAKTLFGNPTFVSYGPMPVTVKTPACPVVVSMPAVGSAGSWSVEARANDVKALYLGACGELLGYALTGAAVQERLALNKQLPPVLAELPQILSLKSPN</sequence>
<dbReference type="PRINTS" id="PR00411">
    <property type="entry name" value="PNDRDTASEI"/>
</dbReference>
<dbReference type="GO" id="GO:0016491">
    <property type="term" value="F:oxidoreductase activity"/>
    <property type="evidence" value="ECO:0007669"/>
    <property type="project" value="UniProtKB-KW"/>
</dbReference>
<dbReference type="PANTHER" id="PTHR43429:SF3">
    <property type="entry name" value="NITRITE REDUCTASE [NAD(P)H]"/>
    <property type="match status" value="1"/>
</dbReference>
<dbReference type="Pfam" id="PF07992">
    <property type="entry name" value="Pyr_redox_2"/>
    <property type="match status" value="1"/>
</dbReference>
<comment type="caution">
    <text evidence="11">The sequence shown here is derived from an EMBL/GenBank/DDBJ whole genome shotgun (WGS) entry which is preliminary data.</text>
</comment>
<comment type="subcellular location">
    <subcellularLocation>
        <location evidence="2">Cytoplasm</location>
    </subcellularLocation>
</comment>
<evidence type="ECO:0000313" key="12">
    <source>
        <dbReference type="Proteomes" id="UP001138621"/>
    </source>
</evidence>
<gene>
    <name evidence="11" type="ORF">G7024_01430</name>
</gene>
<name>A0AA40V5Q0_STUST</name>
<dbReference type="SUPFAM" id="SSF51905">
    <property type="entry name" value="FAD/NAD(P)-binding domain"/>
    <property type="match status" value="2"/>
</dbReference>
<evidence type="ECO:0000256" key="1">
    <source>
        <dbReference type="ARBA" id="ARBA00001974"/>
    </source>
</evidence>
<keyword evidence="7" id="KW-0560">Oxidoreductase</keyword>
<dbReference type="InterPro" id="IPR036188">
    <property type="entry name" value="FAD/NAD-bd_sf"/>
</dbReference>
<organism evidence="11 12">
    <name type="scientific">Stutzerimonas stutzeri</name>
    <name type="common">Pseudomonas stutzeri</name>
    <dbReference type="NCBI Taxonomy" id="316"/>
    <lineage>
        <taxon>Bacteria</taxon>
        <taxon>Pseudomonadati</taxon>
        <taxon>Pseudomonadota</taxon>
        <taxon>Gammaproteobacteria</taxon>
        <taxon>Pseudomonadales</taxon>
        <taxon>Pseudomonadaceae</taxon>
        <taxon>Stutzerimonas</taxon>
    </lineage>
</organism>
<evidence type="ECO:0000256" key="8">
    <source>
        <dbReference type="ARBA" id="ARBA00023027"/>
    </source>
</evidence>
<evidence type="ECO:0000256" key="3">
    <source>
        <dbReference type="ARBA" id="ARBA00006442"/>
    </source>
</evidence>
<evidence type="ECO:0000259" key="9">
    <source>
        <dbReference type="Pfam" id="PF07992"/>
    </source>
</evidence>
<dbReference type="AlphaFoldDB" id="A0AA40V5Q0"/>
<evidence type="ECO:0000256" key="7">
    <source>
        <dbReference type="ARBA" id="ARBA00023002"/>
    </source>
</evidence>
<feature type="domain" description="FAD/NAD(P)-binding" evidence="9">
    <location>
        <begin position="5"/>
        <end position="279"/>
    </location>
</feature>
<evidence type="ECO:0000259" key="10">
    <source>
        <dbReference type="Pfam" id="PF18113"/>
    </source>
</evidence>
<keyword evidence="5" id="KW-0285">Flavoprotein</keyword>
<dbReference type="Gene3D" id="3.50.50.60">
    <property type="entry name" value="FAD/NAD(P)-binding domain"/>
    <property type="match status" value="2"/>
</dbReference>
<accession>A0AA40V5Q0</accession>
<dbReference type="RefSeq" id="WP_181119440.1">
    <property type="nucleotide sequence ID" value="NZ_JAAMRD010000001.1"/>
</dbReference>
<keyword evidence="6" id="KW-0274">FAD</keyword>
<reference evidence="11" key="1">
    <citation type="submission" date="2020-02" db="EMBL/GenBank/DDBJ databases">
        <title>Synteny-based analysis reveals conserved mechanism for high triclosan tolerance in Pseudomonas, as well as instances of horizontal transfer.</title>
        <authorList>
            <person name="Mcfarland A.G."/>
            <person name="Bertucci H.K."/>
            <person name="Litmann E."/>
            <person name="Shen J."/>
            <person name="Huttenhower C."/>
            <person name="Hartmann E.M."/>
        </authorList>
    </citation>
    <scope>NUCLEOTIDE SEQUENCE</scope>
    <source>
        <strain evidence="11">109A1</strain>
    </source>
</reference>
<dbReference type="PRINTS" id="PR00368">
    <property type="entry name" value="FADPNR"/>
</dbReference>
<evidence type="ECO:0000256" key="2">
    <source>
        <dbReference type="ARBA" id="ARBA00004496"/>
    </source>
</evidence>
<dbReference type="InterPro" id="IPR041364">
    <property type="entry name" value="Rbx-bd"/>
</dbReference>
<keyword evidence="4" id="KW-0963">Cytoplasm</keyword>
<dbReference type="PANTHER" id="PTHR43429">
    <property type="entry name" value="PYRIDINE NUCLEOTIDE-DISULFIDE OXIDOREDUCTASE DOMAIN-CONTAINING"/>
    <property type="match status" value="1"/>
</dbReference>
<dbReference type="GO" id="GO:0005737">
    <property type="term" value="C:cytoplasm"/>
    <property type="evidence" value="ECO:0007669"/>
    <property type="project" value="UniProtKB-SubCell"/>
</dbReference>
<comment type="similarity">
    <text evidence="3">Belongs to the FAD-dependent oxidoreductase family.</text>
</comment>
<proteinExistence type="inferred from homology"/>
<evidence type="ECO:0000256" key="6">
    <source>
        <dbReference type="ARBA" id="ARBA00022827"/>
    </source>
</evidence>
<dbReference type="Gene3D" id="3.30.390.120">
    <property type="match status" value="1"/>
</dbReference>
<comment type="cofactor">
    <cofactor evidence="1">
        <name>FAD</name>
        <dbReference type="ChEBI" id="CHEBI:57692"/>
    </cofactor>
</comment>
<dbReference type="InterPro" id="IPR023753">
    <property type="entry name" value="FAD/NAD-binding_dom"/>
</dbReference>
<dbReference type="EMBL" id="JAAMRD010000001">
    <property type="protein sequence ID" value="MBA1303058.1"/>
    <property type="molecule type" value="Genomic_DNA"/>
</dbReference>
<evidence type="ECO:0000256" key="4">
    <source>
        <dbReference type="ARBA" id="ARBA00022490"/>
    </source>
</evidence>
<dbReference type="Pfam" id="PF18113">
    <property type="entry name" value="Rbx_binding"/>
    <property type="match status" value="1"/>
</dbReference>
<keyword evidence="8" id="KW-0520">NAD</keyword>
<evidence type="ECO:0000313" key="11">
    <source>
        <dbReference type="EMBL" id="MBA1303058.1"/>
    </source>
</evidence>
<protein>
    <submittedName>
        <fullName evidence="11">FAD-dependent oxidoreductase</fullName>
    </submittedName>
</protein>
<dbReference type="InterPro" id="IPR050260">
    <property type="entry name" value="FAD-bd_OxRdtase"/>
</dbReference>
<feature type="domain" description="Rubredoxin binding" evidence="10">
    <location>
        <begin position="308"/>
        <end position="377"/>
    </location>
</feature>
<dbReference type="Proteomes" id="UP001138621">
    <property type="component" value="Unassembled WGS sequence"/>
</dbReference>